<dbReference type="EMBL" id="CP068053">
    <property type="protein sequence ID" value="QQT02173.1"/>
    <property type="molecule type" value="Genomic_DNA"/>
</dbReference>
<accession>A0A974S254</accession>
<name>A0A974S254_PERPY</name>
<dbReference type="AlphaFoldDB" id="A0A974S254"/>
<gene>
    <name evidence="1" type="ORF">I6J18_10205</name>
</gene>
<dbReference type="Proteomes" id="UP000595254">
    <property type="component" value="Chromosome"/>
</dbReference>
<dbReference type="RefSeq" id="WP_040372245.1">
    <property type="nucleotide sequence ID" value="NZ_CP068053.1"/>
</dbReference>
<evidence type="ECO:0000313" key="1">
    <source>
        <dbReference type="EMBL" id="QQT02173.1"/>
    </source>
</evidence>
<protein>
    <submittedName>
        <fullName evidence="1">Uncharacterized protein</fullName>
    </submittedName>
</protein>
<keyword evidence="2" id="KW-1185">Reference proteome</keyword>
<reference evidence="1 2" key="1">
    <citation type="submission" date="2021-01" db="EMBL/GenBank/DDBJ databases">
        <title>FDA dAtabase for Regulatory Grade micrObial Sequences (FDA-ARGOS): Supporting development and validation of Infectious Disease Dx tests.</title>
        <authorList>
            <person name="Nelson B."/>
            <person name="Plummer A."/>
            <person name="Tallon L."/>
            <person name="Sadzewicz L."/>
            <person name="Zhao X."/>
            <person name="Boylan J."/>
            <person name="Ott S."/>
            <person name="Bowen H."/>
            <person name="Vavikolanu K."/>
            <person name="Mehta A."/>
            <person name="Aluvathingal J."/>
            <person name="Nadendla S."/>
            <person name="Myers T."/>
            <person name="Yan Y."/>
            <person name="Sichtig H."/>
        </authorList>
    </citation>
    <scope>NUCLEOTIDE SEQUENCE [LARGE SCALE GENOMIC DNA]</scope>
    <source>
        <strain evidence="1 2">FDAARGOS_1161</strain>
    </source>
</reference>
<dbReference type="KEGG" id="ppsr:I6J18_10205"/>
<proteinExistence type="predicted"/>
<evidence type="ECO:0000313" key="2">
    <source>
        <dbReference type="Proteomes" id="UP000595254"/>
    </source>
</evidence>
<sequence length="117" mass="13920">MRTIILLNRQPGVQNYHLLIQKIVLDKFLNEQPHTIVQLNDVQVEKFYTIPHALLYDLQKVKHEPLDCLLIYSVESIQRFVSIYPEKWLMICTYFRDIITVTGPQFHTATKAWRHSL</sequence>
<organism evidence="1 2">
    <name type="scientific">Peribacillus psychrosaccharolyticus</name>
    <name type="common">Bacillus psychrosaccharolyticus</name>
    <dbReference type="NCBI Taxonomy" id="1407"/>
    <lineage>
        <taxon>Bacteria</taxon>
        <taxon>Bacillati</taxon>
        <taxon>Bacillota</taxon>
        <taxon>Bacilli</taxon>
        <taxon>Bacillales</taxon>
        <taxon>Bacillaceae</taxon>
        <taxon>Peribacillus</taxon>
    </lineage>
</organism>